<organism evidence="1">
    <name type="scientific">freshwater metagenome</name>
    <dbReference type="NCBI Taxonomy" id="449393"/>
    <lineage>
        <taxon>unclassified sequences</taxon>
        <taxon>metagenomes</taxon>
        <taxon>ecological metagenomes</taxon>
    </lineage>
</organism>
<proteinExistence type="predicted"/>
<name>A0A6J7PAN5_9ZZZZ</name>
<dbReference type="AlphaFoldDB" id="A0A6J7PAN5"/>
<reference evidence="1" key="1">
    <citation type="submission" date="2020-05" db="EMBL/GenBank/DDBJ databases">
        <authorList>
            <person name="Chiriac C."/>
            <person name="Salcher M."/>
            <person name="Ghai R."/>
            <person name="Kavagutti S V."/>
        </authorList>
    </citation>
    <scope>NUCLEOTIDE SEQUENCE</scope>
</reference>
<dbReference type="EMBL" id="CAFBOM010000293">
    <property type="protein sequence ID" value="CAB5000449.1"/>
    <property type="molecule type" value="Genomic_DNA"/>
</dbReference>
<accession>A0A6J7PAN5</accession>
<sequence length="77" mass="8771">MLVQSGHAVFILMDDSDGRRRAKTELTWLGAQGHPSDCLAVWSTRQVLESAAGQGWIAQWEPLYDRMRRFDDGLLPR</sequence>
<gene>
    <name evidence="1" type="ORF">UFOPK3957_01545</name>
</gene>
<evidence type="ECO:0000313" key="1">
    <source>
        <dbReference type="EMBL" id="CAB5000449.1"/>
    </source>
</evidence>
<protein>
    <submittedName>
        <fullName evidence="1">Unannotated protein</fullName>
    </submittedName>
</protein>